<sequence length="181" mass="20088">MHKLRLGETNGRRTLIVRTSSEETTYAELEGMGGRTEDGRYPLGRCACPDEDFAGWDSDVDALSGANALIAAGIAALPVRVRRVGKTHLFVEYAIATEKNGDPDLRRMGVAWLCTNYSGEGTILANGMHGVIRCCERRLLEGIAEQTPTWTLLHVPPDRDKHWGTRIQPVSLEEIRCVKRK</sequence>
<protein>
    <submittedName>
        <fullName evidence="1">Uncharacterized protein</fullName>
    </submittedName>
</protein>
<dbReference type="AlphaFoldDB" id="A0A286P9S6"/>
<dbReference type="EMBL" id="LC199500">
    <property type="protein sequence ID" value="BBA49187.1"/>
    <property type="molecule type" value="Genomic_DNA"/>
</dbReference>
<organism evidence="1">
    <name type="scientific">Oryzias latipes</name>
    <name type="common">Japanese rice fish</name>
    <name type="synonym">Japanese killifish</name>
    <dbReference type="NCBI Taxonomy" id="8090"/>
    <lineage>
        <taxon>Eukaryota</taxon>
        <taxon>Metazoa</taxon>
        <taxon>Chordata</taxon>
        <taxon>Craniata</taxon>
        <taxon>Vertebrata</taxon>
        <taxon>Euteleostomi</taxon>
        <taxon>Actinopterygii</taxon>
        <taxon>Neopterygii</taxon>
        <taxon>Teleostei</taxon>
        <taxon>Neoteleostei</taxon>
        <taxon>Acanthomorphata</taxon>
        <taxon>Ovalentaria</taxon>
        <taxon>Atherinomorphae</taxon>
        <taxon>Beloniformes</taxon>
        <taxon>Adrianichthyidae</taxon>
        <taxon>Oryziinae</taxon>
        <taxon>Oryzias</taxon>
    </lineage>
</organism>
<reference evidence="1" key="1">
    <citation type="journal article" date="2017" name="Nat. Commun.">
        <title>Complete fusion of a transposon and herpesvirus created the Teratorn mobile element in medaka fish.</title>
        <authorList>
            <person name="Inoue Y."/>
            <person name="Saga T."/>
            <person name="Aikawa T."/>
            <person name="Kumagai M."/>
            <person name="Shimada A."/>
            <person name="Kawaguchi Y."/>
            <person name="Naruse K."/>
            <person name="Morishita S."/>
            <person name="Koga A."/>
            <person name="Takeda H."/>
        </authorList>
    </citation>
    <scope>NUCLEOTIDE SEQUENCE</scope>
</reference>
<name>A0A286P9S6_ORYLA</name>
<accession>A0A286P9S6</accession>
<gene>
    <name evidence="1" type="primary">ORF27</name>
</gene>
<proteinExistence type="predicted"/>
<evidence type="ECO:0000313" key="1">
    <source>
        <dbReference type="EMBL" id="BBA49187.1"/>
    </source>
</evidence>